<feature type="compositionally biased region" description="Basic and acidic residues" evidence="1">
    <location>
        <begin position="91"/>
        <end position="113"/>
    </location>
</feature>
<dbReference type="Proteomes" id="UP001175226">
    <property type="component" value="Unassembled WGS sequence"/>
</dbReference>
<protein>
    <submittedName>
        <fullName evidence="2">Uncharacterized protein</fullName>
    </submittedName>
</protein>
<comment type="caution">
    <text evidence="2">The sequence shown here is derived from an EMBL/GenBank/DDBJ whole genome shotgun (WGS) entry which is preliminary data.</text>
</comment>
<proteinExistence type="predicted"/>
<keyword evidence="3" id="KW-1185">Reference proteome</keyword>
<feature type="region of interest" description="Disordered" evidence="1">
    <location>
        <begin position="85"/>
        <end position="160"/>
    </location>
</feature>
<reference evidence="2" key="1">
    <citation type="submission" date="2023-06" db="EMBL/GenBank/DDBJ databases">
        <authorList>
            <consortium name="Lawrence Berkeley National Laboratory"/>
            <person name="Ahrendt S."/>
            <person name="Sahu N."/>
            <person name="Indic B."/>
            <person name="Wong-Bajracharya J."/>
            <person name="Merenyi Z."/>
            <person name="Ke H.-M."/>
            <person name="Monk M."/>
            <person name="Kocsube S."/>
            <person name="Drula E."/>
            <person name="Lipzen A."/>
            <person name="Balint B."/>
            <person name="Henrissat B."/>
            <person name="Andreopoulos B."/>
            <person name="Martin F.M."/>
            <person name="Harder C.B."/>
            <person name="Rigling D."/>
            <person name="Ford K.L."/>
            <person name="Foster G.D."/>
            <person name="Pangilinan J."/>
            <person name="Papanicolaou A."/>
            <person name="Barry K."/>
            <person name="LaButti K."/>
            <person name="Viragh M."/>
            <person name="Koriabine M."/>
            <person name="Yan M."/>
            <person name="Riley R."/>
            <person name="Champramary S."/>
            <person name="Plett K.L."/>
            <person name="Tsai I.J."/>
            <person name="Slot J."/>
            <person name="Sipos G."/>
            <person name="Plett J."/>
            <person name="Nagy L.G."/>
            <person name="Grigoriev I.V."/>
        </authorList>
    </citation>
    <scope>NUCLEOTIDE SEQUENCE</scope>
    <source>
        <strain evidence="2">FPL87.14</strain>
    </source>
</reference>
<evidence type="ECO:0000313" key="3">
    <source>
        <dbReference type="Proteomes" id="UP001175226"/>
    </source>
</evidence>
<sequence>MSVPAGKYGNMDSSSNPDERARHQYQISAQNSERQSYFVAWLQAIYGLLCGYPYLGERETPPGGGMHIVSPLGVAIASNDSWYPWSSDAPEGEKNSREGNESELESRIRETRRGQASTKGITGKRRAPDDIQAEPHALRSGCPKKDTAPPSKHSRKRTHAFKYERMRSRCKRRDLKVHADTFIQN</sequence>
<accession>A0AA39IY70</accession>
<name>A0AA39IY70_9AGAR</name>
<evidence type="ECO:0000313" key="2">
    <source>
        <dbReference type="EMBL" id="KAK0431023.1"/>
    </source>
</evidence>
<feature type="region of interest" description="Disordered" evidence="1">
    <location>
        <begin position="1"/>
        <end position="21"/>
    </location>
</feature>
<dbReference type="EMBL" id="JAUEPT010000125">
    <property type="protein sequence ID" value="KAK0431023.1"/>
    <property type="molecule type" value="Genomic_DNA"/>
</dbReference>
<gene>
    <name evidence="2" type="ORF">EV421DRAFT_1743478</name>
</gene>
<organism evidence="2 3">
    <name type="scientific">Armillaria borealis</name>
    <dbReference type="NCBI Taxonomy" id="47425"/>
    <lineage>
        <taxon>Eukaryota</taxon>
        <taxon>Fungi</taxon>
        <taxon>Dikarya</taxon>
        <taxon>Basidiomycota</taxon>
        <taxon>Agaricomycotina</taxon>
        <taxon>Agaricomycetes</taxon>
        <taxon>Agaricomycetidae</taxon>
        <taxon>Agaricales</taxon>
        <taxon>Marasmiineae</taxon>
        <taxon>Physalacriaceae</taxon>
        <taxon>Armillaria</taxon>
    </lineage>
</organism>
<dbReference type="AlphaFoldDB" id="A0AA39IY70"/>
<evidence type="ECO:0000256" key="1">
    <source>
        <dbReference type="SAM" id="MobiDB-lite"/>
    </source>
</evidence>